<dbReference type="NCBIfam" id="TIGR02727">
    <property type="entry name" value="MTHFS_bact"/>
    <property type="match status" value="1"/>
</dbReference>
<dbReference type="Gene3D" id="3.40.50.10420">
    <property type="entry name" value="NagB/RpiA/CoA transferase-like"/>
    <property type="match status" value="1"/>
</dbReference>
<dbReference type="PANTHER" id="PTHR23407">
    <property type="entry name" value="ATPASE INHIBITOR/5-FORMYLTETRAHYDROFOLATE CYCLO-LIGASE"/>
    <property type="match status" value="1"/>
</dbReference>
<comment type="cofactor">
    <cofactor evidence="4">
        <name>Mg(2+)</name>
        <dbReference type="ChEBI" id="CHEBI:18420"/>
    </cofactor>
</comment>
<dbReference type="SUPFAM" id="SSF100950">
    <property type="entry name" value="NagB/RpiA/CoA transferase-like"/>
    <property type="match status" value="1"/>
</dbReference>
<dbReference type="EMBL" id="JBAWSY010000013">
    <property type="protein sequence ID" value="MEI4770905.1"/>
    <property type="molecule type" value="Genomic_DNA"/>
</dbReference>
<dbReference type="EC" id="6.3.3.2" evidence="4"/>
<protein>
    <recommendedName>
        <fullName evidence="4">5-formyltetrahydrofolate cyclo-ligase</fullName>
        <ecNumber evidence="4">6.3.3.2</ecNumber>
    </recommendedName>
</protein>
<keyword evidence="6" id="KW-1185">Reference proteome</keyword>
<keyword evidence="2 4" id="KW-0547">Nucleotide-binding</keyword>
<dbReference type="RefSeq" id="WP_336498472.1">
    <property type="nucleotide sequence ID" value="NZ_JBAWSY010000013.1"/>
</dbReference>
<keyword evidence="5" id="KW-0436">Ligase</keyword>
<dbReference type="Pfam" id="PF01812">
    <property type="entry name" value="5-FTHF_cyc-lig"/>
    <property type="match status" value="1"/>
</dbReference>
<evidence type="ECO:0000313" key="6">
    <source>
        <dbReference type="Proteomes" id="UP001364890"/>
    </source>
</evidence>
<evidence type="ECO:0000256" key="4">
    <source>
        <dbReference type="RuleBase" id="RU361279"/>
    </source>
</evidence>
<keyword evidence="4" id="KW-0479">Metal-binding</keyword>
<dbReference type="InterPro" id="IPR024185">
    <property type="entry name" value="FTHF_cligase-like_sf"/>
</dbReference>
<comment type="similarity">
    <text evidence="1 4">Belongs to the 5-formyltetrahydrofolate cyclo-ligase family.</text>
</comment>
<evidence type="ECO:0000313" key="5">
    <source>
        <dbReference type="EMBL" id="MEI4770905.1"/>
    </source>
</evidence>
<gene>
    <name evidence="5" type="ORF">WAX74_14880</name>
</gene>
<sequence length="195" mass="22686">MKKKELREEMKQQLSSLKKSSYEIFSKEIERSFITLQSVKQASTIGITISHFPEVDTEGIIRTLWEMGKTVVVPKCSPKERIMTFYKLESYNQLEKVYMHLLEPNPLVTTAVAPKDIDLLVVPGIAYSLSGHRIGYGGGYYDRFLMNYEGNKISLAFDFQLRDDLEKESFDLPVDMIITDKQMIKCHLYRNEDRR</sequence>
<dbReference type="InterPro" id="IPR037171">
    <property type="entry name" value="NagB/RpiA_transferase-like"/>
</dbReference>
<name>A0ABU8F9J5_9BACI</name>
<proteinExistence type="inferred from homology"/>
<comment type="caution">
    <text evidence="5">The sequence shown here is derived from an EMBL/GenBank/DDBJ whole genome shotgun (WGS) entry which is preliminary data.</text>
</comment>
<dbReference type="Proteomes" id="UP001364890">
    <property type="component" value="Unassembled WGS sequence"/>
</dbReference>
<organism evidence="5 6">
    <name type="scientific">Psychrobacillus mangrovi</name>
    <dbReference type="NCBI Taxonomy" id="3117745"/>
    <lineage>
        <taxon>Bacteria</taxon>
        <taxon>Bacillati</taxon>
        <taxon>Bacillota</taxon>
        <taxon>Bacilli</taxon>
        <taxon>Bacillales</taxon>
        <taxon>Bacillaceae</taxon>
        <taxon>Psychrobacillus</taxon>
    </lineage>
</organism>
<evidence type="ECO:0000256" key="1">
    <source>
        <dbReference type="ARBA" id="ARBA00010638"/>
    </source>
</evidence>
<keyword evidence="4" id="KW-0460">Magnesium</keyword>
<dbReference type="InterPro" id="IPR002698">
    <property type="entry name" value="FTHF_cligase"/>
</dbReference>
<accession>A0ABU8F9J5</accession>
<comment type="catalytic activity">
    <reaction evidence="4">
        <text>(6S)-5-formyl-5,6,7,8-tetrahydrofolate + ATP = (6R)-5,10-methenyltetrahydrofolate + ADP + phosphate</text>
        <dbReference type="Rhea" id="RHEA:10488"/>
        <dbReference type="ChEBI" id="CHEBI:30616"/>
        <dbReference type="ChEBI" id="CHEBI:43474"/>
        <dbReference type="ChEBI" id="CHEBI:57455"/>
        <dbReference type="ChEBI" id="CHEBI:57457"/>
        <dbReference type="ChEBI" id="CHEBI:456216"/>
        <dbReference type="EC" id="6.3.3.2"/>
    </reaction>
</comment>
<dbReference type="PIRSF" id="PIRSF006806">
    <property type="entry name" value="FTHF_cligase"/>
    <property type="match status" value="1"/>
</dbReference>
<evidence type="ECO:0000256" key="2">
    <source>
        <dbReference type="ARBA" id="ARBA00022741"/>
    </source>
</evidence>
<evidence type="ECO:0000256" key="3">
    <source>
        <dbReference type="ARBA" id="ARBA00022840"/>
    </source>
</evidence>
<dbReference type="PANTHER" id="PTHR23407:SF1">
    <property type="entry name" value="5-FORMYLTETRAHYDROFOLATE CYCLO-LIGASE"/>
    <property type="match status" value="1"/>
</dbReference>
<keyword evidence="3 4" id="KW-0067">ATP-binding</keyword>
<reference evidence="5 6" key="1">
    <citation type="submission" date="2024-01" db="EMBL/GenBank/DDBJ databases">
        <title>Seven novel Bacillus-like species.</title>
        <authorList>
            <person name="Liu G."/>
        </authorList>
    </citation>
    <scope>NUCLEOTIDE SEQUENCE [LARGE SCALE GENOMIC DNA]</scope>
    <source>
        <strain evidence="5 6">FJAT-51614</strain>
    </source>
</reference>
<dbReference type="GO" id="GO:0030272">
    <property type="term" value="F:5-formyltetrahydrofolate cyclo-ligase activity"/>
    <property type="evidence" value="ECO:0007669"/>
    <property type="project" value="UniProtKB-EC"/>
</dbReference>